<evidence type="ECO:0000313" key="2">
    <source>
        <dbReference type="EMBL" id="GBP10353.1"/>
    </source>
</evidence>
<dbReference type="EMBL" id="BGZK01000040">
    <property type="protein sequence ID" value="GBP10353.1"/>
    <property type="molecule type" value="Genomic_DNA"/>
</dbReference>
<organism evidence="2 3">
    <name type="scientific">Eumeta variegata</name>
    <name type="common">Bagworm moth</name>
    <name type="synonym">Eumeta japonica</name>
    <dbReference type="NCBI Taxonomy" id="151549"/>
    <lineage>
        <taxon>Eukaryota</taxon>
        <taxon>Metazoa</taxon>
        <taxon>Ecdysozoa</taxon>
        <taxon>Arthropoda</taxon>
        <taxon>Hexapoda</taxon>
        <taxon>Insecta</taxon>
        <taxon>Pterygota</taxon>
        <taxon>Neoptera</taxon>
        <taxon>Endopterygota</taxon>
        <taxon>Lepidoptera</taxon>
        <taxon>Glossata</taxon>
        <taxon>Ditrysia</taxon>
        <taxon>Tineoidea</taxon>
        <taxon>Psychidae</taxon>
        <taxon>Oiketicinae</taxon>
        <taxon>Eumeta</taxon>
    </lineage>
</organism>
<name>A0A4C1T781_EUMVA</name>
<protein>
    <submittedName>
        <fullName evidence="2">Uncharacterized protein</fullName>
    </submittedName>
</protein>
<evidence type="ECO:0000313" key="3">
    <source>
        <dbReference type="Proteomes" id="UP000299102"/>
    </source>
</evidence>
<reference evidence="2 3" key="1">
    <citation type="journal article" date="2019" name="Commun. Biol.">
        <title>The bagworm genome reveals a unique fibroin gene that provides high tensile strength.</title>
        <authorList>
            <person name="Kono N."/>
            <person name="Nakamura H."/>
            <person name="Ohtoshi R."/>
            <person name="Tomita M."/>
            <person name="Numata K."/>
            <person name="Arakawa K."/>
        </authorList>
    </citation>
    <scope>NUCLEOTIDE SEQUENCE [LARGE SCALE GENOMIC DNA]</scope>
</reference>
<dbReference type="Proteomes" id="UP000299102">
    <property type="component" value="Unassembled WGS sequence"/>
</dbReference>
<feature type="compositionally biased region" description="Basic and acidic residues" evidence="1">
    <location>
        <begin position="51"/>
        <end position="63"/>
    </location>
</feature>
<comment type="caution">
    <text evidence="2">The sequence shown here is derived from an EMBL/GenBank/DDBJ whole genome shotgun (WGS) entry which is preliminary data.</text>
</comment>
<accession>A0A4C1T781</accession>
<sequence length="105" mass="11472">MKSNTSAIHAGTPTLVWATELFTFLKCEIRQRSESHKNSRKTIVPGAHVQNESRAKARSTSKDIDAIGEHFRSKPSVGQTGFGSVLARALQAATERNTLESHPSI</sequence>
<keyword evidence="3" id="KW-1185">Reference proteome</keyword>
<evidence type="ECO:0000256" key="1">
    <source>
        <dbReference type="SAM" id="MobiDB-lite"/>
    </source>
</evidence>
<proteinExistence type="predicted"/>
<gene>
    <name evidence="2" type="ORF">EVAR_5666_1</name>
</gene>
<dbReference type="AlphaFoldDB" id="A0A4C1T781"/>
<feature type="region of interest" description="Disordered" evidence="1">
    <location>
        <begin position="32"/>
        <end position="63"/>
    </location>
</feature>